<name>A0A6A5V8T9_9PLEO</name>
<feature type="compositionally biased region" description="Polar residues" evidence="1">
    <location>
        <begin position="40"/>
        <end position="51"/>
    </location>
</feature>
<feature type="compositionally biased region" description="Acidic residues" evidence="1">
    <location>
        <begin position="631"/>
        <end position="651"/>
    </location>
</feature>
<feature type="region of interest" description="Disordered" evidence="1">
    <location>
        <begin position="924"/>
        <end position="1012"/>
    </location>
</feature>
<protein>
    <submittedName>
        <fullName evidence="2">Uncharacterized protein</fullName>
    </submittedName>
</protein>
<proteinExistence type="predicted"/>
<feature type="region of interest" description="Disordered" evidence="1">
    <location>
        <begin position="173"/>
        <end position="226"/>
    </location>
</feature>
<gene>
    <name evidence="2" type="ORF">BU23DRAFT_651930</name>
</gene>
<feature type="region of interest" description="Disordered" evidence="1">
    <location>
        <begin position="25"/>
        <end position="51"/>
    </location>
</feature>
<dbReference type="AlphaFoldDB" id="A0A6A5V8T9"/>
<dbReference type="OrthoDB" id="3796908at2759"/>
<reference evidence="2" key="1">
    <citation type="journal article" date="2020" name="Stud. Mycol.">
        <title>101 Dothideomycetes genomes: a test case for predicting lifestyles and emergence of pathogens.</title>
        <authorList>
            <person name="Haridas S."/>
            <person name="Albert R."/>
            <person name="Binder M."/>
            <person name="Bloem J."/>
            <person name="Labutti K."/>
            <person name="Salamov A."/>
            <person name="Andreopoulos B."/>
            <person name="Baker S."/>
            <person name="Barry K."/>
            <person name="Bills G."/>
            <person name="Bluhm B."/>
            <person name="Cannon C."/>
            <person name="Castanera R."/>
            <person name="Culley D."/>
            <person name="Daum C."/>
            <person name="Ezra D."/>
            <person name="Gonzalez J."/>
            <person name="Henrissat B."/>
            <person name="Kuo A."/>
            <person name="Liang C."/>
            <person name="Lipzen A."/>
            <person name="Lutzoni F."/>
            <person name="Magnuson J."/>
            <person name="Mondo S."/>
            <person name="Nolan M."/>
            <person name="Ohm R."/>
            <person name="Pangilinan J."/>
            <person name="Park H.-J."/>
            <person name="Ramirez L."/>
            <person name="Alfaro M."/>
            <person name="Sun H."/>
            <person name="Tritt A."/>
            <person name="Yoshinaga Y."/>
            <person name="Zwiers L.-H."/>
            <person name="Turgeon B."/>
            <person name="Goodwin S."/>
            <person name="Spatafora J."/>
            <person name="Crous P."/>
            <person name="Grigoriev I."/>
        </authorList>
    </citation>
    <scope>NUCLEOTIDE SEQUENCE</scope>
    <source>
        <strain evidence="2">CBS 107.79</strain>
    </source>
</reference>
<feature type="compositionally biased region" description="Basic and acidic residues" evidence="1">
    <location>
        <begin position="957"/>
        <end position="966"/>
    </location>
</feature>
<feature type="compositionally biased region" description="Basic and acidic residues" evidence="1">
    <location>
        <begin position="217"/>
        <end position="226"/>
    </location>
</feature>
<dbReference type="EMBL" id="ML976706">
    <property type="protein sequence ID" value="KAF1969727.1"/>
    <property type="molecule type" value="Genomic_DNA"/>
</dbReference>
<feature type="region of interest" description="Disordered" evidence="1">
    <location>
        <begin position="416"/>
        <end position="689"/>
    </location>
</feature>
<feature type="compositionally biased region" description="Basic and acidic residues" evidence="1">
    <location>
        <begin position="516"/>
        <end position="530"/>
    </location>
</feature>
<feature type="compositionally biased region" description="Polar residues" evidence="1">
    <location>
        <begin position="673"/>
        <end position="689"/>
    </location>
</feature>
<dbReference type="Proteomes" id="UP000800036">
    <property type="component" value="Unassembled WGS sequence"/>
</dbReference>
<accession>A0A6A5V8T9</accession>
<organism evidence="2 3">
    <name type="scientific">Bimuria novae-zelandiae CBS 107.79</name>
    <dbReference type="NCBI Taxonomy" id="1447943"/>
    <lineage>
        <taxon>Eukaryota</taxon>
        <taxon>Fungi</taxon>
        <taxon>Dikarya</taxon>
        <taxon>Ascomycota</taxon>
        <taxon>Pezizomycotina</taxon>
        <taxon>Dothideomycetes</taxon>
        <taxon>Pleosporomycetidae</taxon>
        <taxon>Pleosporales</taxon>
        <taxon>Massarineae</taxon>
        <taxon>Didymosphaeriaceae</taxon>
        <taxon>Bimuria</taxon>
    </lineage>
</organism>
<feature type="compositionally biased region" description="Basic and acidic residues" evidence="1">
    <location>
        <begin position="659"/>
        <end position="670"/>
    </location>
</feature>
<evidence type="ECO:0000313" key="3">
    <source>
        <dbReference type="Proteomes" id="UP000800036"/>
    </source>
</evidence>
<sequence>MPVFSKLCWPFNHSAPAVGTFTDSARPTGDHAQTHMGGTANMTDPAASTSTDFEALARDNQPRVYTANTTSAHLPEGPPDMEYTYGKHGFGGDGADDVVESIEKDTEDDGGAGVAEQEQDMYAVDEAMKDAKEEHTVQHDQAVTAVMDGEHRADSAAANLAVADTAAQEKIPVELTTTESGTAMDGHDSEMARTAPRSEPVEEHTQSQTKDQSIEPMHTDANRTDMPEVATGCQIDVQEIVHERADQLVVDHNTKSTKEEQIAASDRGQELTPSSPLPIRDQDVGEEELEPPEDEPSEPSSDTAFMQQIGARLGFRIPADRGHSSRPAETTGPFANKIEKFKPTNQIKGFQSGFKQSKHSQDVHPHMARSSNFPNSLRDASVRYSKEINSIKKPATSRDSQLFQYHSARLENVRGGRASHGPYAHPPWNPNLPREHYAFPQAGPGSYPPPDHGEAPPYAPTGSNSYTQYPMQLPPSPPPLEPFGFQGAFGMQSPEPEYLQGDSDHSYGATPSPPARDQHVSAHPKYDYHKSGPSTAKATPHVQLPTKRKAEENLDDVSKEEDVRMLDYDEPSDTEDVKVVQEDPDDYEPSSEDDESEYSSDDEPLMTRGRPHDGSVERKRPVVQSGGESQSEYEDEEGQEPNDEDDEEEEGNGAQELSQVKEEDQDDHHIAFTNRSPTAPAQGPSTSAPQLFVKLPLPKARSHESSHAPAGPYALPRSLPVLQSLVAPPPTSPDEISFKLPAYNVELMPLENSEDAPEVKVSLPGMPREILFLTVDHARQEIHLLENLFLPNQQALAVADPPDQARYALLNFHTVATMVLEAYAVHEEGDVVAEPVGKDGKKVEVTQEDVRQATIDEIFFAVMDRWRVGLAEDSIKPAYKLIRGVQEFCDIALDVIYYLEEYGFVEGELMVKKERRDRGVKKAFEEKAKAKAGAKKGKGKEEEESEEGTPKKRGRPPKSESGESPKGRGKANTLTSRKKPKTEKEKKGPAAASKKKGSAKPSISVVKKGKGA</sequence>
<feature type="region of interest" description="Disordered" evidence="1">
    <location>
        <begin position="248"/>
        <end position="340"/>
    </location>
</feature>
<keyword evidence="3" id="KW-1185">Reference proteome</keyword>
<evidence type="ECO:0000256" key="1">
    <source>
        <dbReference type="SAM" id="MobiDB-lite"/>
    </source>
</evidence>
<feature type="region of interest" description="Disordered" evidence="1">
    <location>
        <begin position="352"/>
        <end position="378"/>
    </location>
</feature>
<feature type="compositionally biased region" description="Basic and acidic residues" evidence="1">
    <location>
        <begin position="252"/>
        <end position="261"/>
    </location>
</feature>
<feature type="compositionally biased region" description="Acidic residues" evidence="1">
    <location>
        <begin position="582"/>
        <end position="604"/>
    </location>
</feature>
<feature type="compositionally biased region" description="Basic and acidic residues" evidence="1">
    <location>
        <begin position="548"/>
        <end position="567"/>
    </location>
</feature>
<feature type="compositionally biased region" description="Basic and acidic residues" evidence="1">
    <location>
        <begin position="610"/>
        <end position="620"/>
    </location>
</feature>
<feature type="compositionally biased region" description="Acidic residues" evidence="1">
    <location>
        <begin position="284"/>
        <end position="297"/>
    </location>
</feature>
<evidence type="ECO:0000313" key="2">
    <source>
        <dbReference type="EMBL" id="KAF1969727.1"/>
    </source>
</evidence>
<feature type="compositionally biased region" description="Pro residues" evidence="1">
    <location>
        <begin position="472"/>
        <end position="481"/>
    </location>
</feature>